<dbReference type="Proteomes" id="UP001165120">
    <property type="component" value="Unassembled WGS sequence"/>
</dbReference>
<name>A0A9W6T4M9_CANBO</name>
<proteinExistence type="predicted"/>
<organism evidence="2 3">
    <name type="scientific">Candida boidinii</name>
    <name type="common">Yeast</name>
    <dbReference type="NCBI Taxonomy" id="5477"/>
    <lineage>
        <taxon>Eukaryota</taxon>
        <taxon>Fungi</taxon>
        <taxon>Dikarya</taxon>
        <taxon>Ascomycota</taxon>
        <taxon>Saccharomycotina</taxon>
        <taxon>Pichiomycetes</taxon>
        <taxon>Pichiales</taxon>
        <taxon>Pichiaceae</taxon>
        <taxon>Ogataea</taxon>
        <taxon>Ogataea/Candida clade</taxon>
    </lineage>
</organism>
<accession>A0A9W6T4M9</accession>
<sequence>MHRTIQEKARVLLATSGAGEELWADAVLAAEFYVNRLPSSAIDFKVPYFRCGGGRGSLPTSSGWSPTVPRGVFPPPSPSPQAAFPMSPGAAPVSSPLSSVSIAYRPGSVMDDSVTDSYLSQEPSDEDPSYDDGSSGTFPAIVQKLLCAKAASCRAHSTLLPSL</sequence>
<feature type="region of interest" description="Disordered" evidence="1">
    <location>
        <begin position="113"/>
        <end position="135"/>
    </location>
</feature>
<evidence type="ECO:0000313" key="2">
    <source>
        <dbReference type="EMBL" id="GME76513.1"/>
    </source>
</evidence>
<evidence type="ECO:0000313" key="3">
    <source>
        <dbReference type="Proteomes" id="UP001165120"/>
    </source>
</evidence>
<dbReference type="AlphaFoldDB" id="A0A9W6T4M9"/>
<feature type="region of interest" description="Disordered" evidence="1">
    <location>
        <begin position="58"/>
        <end position="96"/>
    </location>
</feature>
<comment type="caution">
    <text evidence="2">The sequence shown here is derived from an EMBL/GenBank/DDBJ whole genome shotgun (WGS) entry which is preliminary data.</text>
</comment>
<feature type="compositionally biased region" description="Low complexity" evidence="1">
    <location>
        <begin position="80"/>
        <end position="96"/>
    </location>
</feature>
<evidence type="ECO:0000256" key="1">
    <source>
        <dbReference type="SAM" id="MobiDB-lite"/>
    </source>
</evidence>
<keyword evidence="3" id="KW-1185">Reference proteome</keyword>
<protein>
    <submittedName>
        <fullName evidence="2">Unnamed protein product</fullName>
    </submittedName>
</protein>
<gene>
    <name evidence="2" type="ORF">Cboi02_000520700</name>
</gene>
<reference evidence="2" key="1">
    <citation type="submission" date="2023-04" db="EMBL/GenBank/DDBJ databases">
        <title>Candida boidinii NBRC 10035.</title>
        <authorList>
            <person name="Ichikawa N."/>
            <person name="Sato H."/>
            <person name="Tonouchi N."/>
        </authorList>
    </citation>
    <scope>NUCLEOTIDE SEQUENCE</scope>
    <source>
        <strain evidence="2">NBRC 10035</strain>
    </source>
</reference>
<dbReference type="EMBL" id="BSXN01002409">
    <property type="protein sequence ID" value="GME76513.1"/>
    <property type="molecule type" value="Genomic_DNA"/>
</dbReference>